<feature type="transmembrane region" description="Helical" evidence="1">
    <location>
        <begin position="300"/>
        <end position="320"/>
    </location>
</feature>
<name>A0ABT4JA18_9RHOB</name>
<feature type="signal peptide" evidence="2">
    <location>
        <begin position="1"/>
        <end position="19"/>
    </location>
</feature>
<evidence type="ECO:0000256" key="1">
    <source>
        <dbReference type="SAM" id="Phobius"/>
    </source>
</evidence>
<evidence type="ECO:0000256" key="2">
    <source>
        <dbReference type="SAM" id="SignalP"/>
    </source>
</evidence>
<evidence type="ECO:0000313" key="3">
    <source>
        <dbReference type="EMBL" id="MCZ0963759.1"/>
    </source>
</evidence>
<organism evidence="3 4">
    <name type="scientific">Paracoccus benzoatiresistens</name>
    <dbReference type="NCBI Taxonomy" id="2997341"/>
    <lineage>
        <taxon>Bacteria</taxon>
        <taxon>Pseudomonadati</taxon>
        <taxon>Pseudomonadota</taxon>
        <taxon>Alphaproteobacteria</taxon>
        <taxon>Rhodobacterales</taxon>
        <taxon>Paracoccaceae</taxon>
        <taxon>Paracoccus</taxon>
    </lineage>
</organism>
<evidence type="ECO:0000313" key="4">
    <source>
        <dbReference type="Proteomes" id="UP001149822"/>
    </source>
</evidence>
<keyword evidence="1" id="KW-0812">Transmembrane</keyword>
<sequence>MGWLLLVALAALSPGSANAQGTTEGTPAVCRIGVNIEDLYDLDMAADTFGAILWIWSLCPTPDLRPLERMAFPTADSGPDLGDVETIDTGTSQFYASRRVQGTFRHDWDMDHYPFDRQRVTIEIDDEFHGAARLLFEPDTEQSFLTPGLHDLDEWRVSDLILSAGVSDESSTYGLPGAQGSRYAFIEASVVLERAQVVPFLKLTSGVFAGVFIAFLTFFYDPSDRGAFGGKLGLLVGVLFAVLLNMRNADTTIGDIGDLTLVTELHLVTLALIVVLALAALRDRRRVERDLPVRHPNWPLLTIIGSLYVLVAAALILYAARS</sequence>
<feature type="transmembrane region" description="Helical" evidence="1">
    <location>
        <begin position="200"/>
        <end position="220"/>
    </location>
</feature>
<accession>A0ABT4JA18</accession>
<dbReference type="RefSeq" id="WP_268943856.1">
    <property type="nucleotide sequence ID" value="NZ_JAPTYD010000049.1"/>
</dbReference>
<dbReference type="InterPro" id="IPR036734">
    <property type="entry name" value="Neur_chan_lig-bd_sf"/>
</dbReference>
<dbReference type="EMBL" id="JAPTYD010000049">
    <property type="protein sequence ID" value="MCZ0963759.1"/>
    <property type="molecule type" value="Genomic_DNA"/>
</dbReference>
<feature type="chain" id="PRO_5046901442" description="Neurotransmitter-gated ion-channel ligand-binding domain-containing protein" evidence="2">
    <location>
        <begin position="20"/>
        <end position="322"/>
    </location>
</feature>
<dbReference type="Gene3D" id="2.70.170.10">
    <property type="entry name" value="Neurotransmitter-gated ion-channel ligand-binding domain"/>
    <property type="match status" value="1"/>
</dbReference>
<comment type="caution">
    <text evidence="3">The sequence shown here is derived from an EMBL/GenBank/DDBJ whole genome shotgun (WGS) entry which is preliminary data.</text>
</comment>
<gene>
    <name evidence="3" type="ORF">OU682_19365</name>
</gene>
<feature type="transmembrane region" description="Helical" evidence="1">
    <location>
        <begin position="261"/>
        <end position="280"/>
    </location>
</feature>
<keyword evidence="1" id="KW-1133">Transmembrane helix</keyword>
<keyword evidence="1" id="KW-0472">Membrane</keyword>
<keyword evidence="2" id="KW-0732">Signal</keyword>
<reference evidence="3" key="1">
    <citation type="submission" date="2022-12" db="EMBL/GenBank/DDBJ databases">
        <title>Paracoccus sp. EF6 isolated from a lake water.</title>
        <authorList>
            <person name="Liu H."/>
        </authorList>
    </citation>
    <scope>NUCLEOTIDE SEQUENCE</scope>
    <source>
        <strain evidence="3">EF6</strain>
    </source>
</reference>
<protein>
    <recommendedName>
        <fullName evidence="5">Neurotransmitter-gated ion-channel ligand-binding domain-containing protein</fullName>
    </recommendedName>
</protein>
<keyword evidence="4" id="KW-1185">Reference proteome</keyword>
<proteinExistence type="predicted"/>
<feature type="transmembrane region" description="Helical" evidence="1">
    <location>
        <begin position="232"/>
        <end position="249"/>
    </location>
</feature>
<dbReference type="Proteomes" id="UP001149822">
    <property type="component" value="Unassembled WGS sequence"/>
</dbReference>
<evidence type="ECO:0008006" key="5">
    <source>
        <dbReference type="Google" id="ProtNLM"/>
    </source>
</evidence>